<comment type="caution">
    <text evidence="1">The sequence shown here is derived from an EMBL/GenBank/DDBJ whole genome shotgun (WGS) entry which is preliminary data.</text>
</comment>
<evidence type="ECO:0000313" key="2">
    <source>
        <dbReference type="Proteomes" id="UP000054783"/>
    </source>
</evidence>
<proteinExistence type="predicted"/>
<dbReference type="AlphaFoldDB" id="A0A0V0YYA0"/>
<organism evidence="1 2">
    <name type="scientific">Trichinella patagoniensis</name>
    <dbReference type="NCBI Taxonomy" id="990121"/>
    <lineage>
        <taxon>Eukaryota</taxon>
        <taxon>Metazoa</taxon>
        <taxon>Ecdysozoa</taxon>
        <taxon>Nematoda</taxon>
        <taxon>Enoplea</taxon>
        <taxon>Dorylaimia</taxon>
        <taxon>Trichinellida</taxon>
        <taxon>Trichinellidae</taxon>
        <taxon>Trichinella</taxon>
    </lineage>
</organism>
<reference evidence="1 2" key="1">
    <citation type="submission" date="2015-01" db="EMBL/GenBank/DDBJ databases">
        <title>Evolution of Trichinella species and genotypes.</title>
        <authorList>
            <person name="Korhonen P.K."/>
            <person name="Edoardo P."/>
            <person name="Giuseppe L.R."/>
            <person name="Gasser R.B."/>
        </authorList>
    </citation>
    <scope>NUCLEOTIDE SEQUENCE [LARGE SCALE GENOMIC DNA]</scope>
    <source>
        <strain evidence="1">ISS2496</strain>
    </source>
</reference>
<gene>
    <name evidence="1" type="ORF">T12_7971</name>
</gene>
<dbReference type="EMBL" id="JYDQ01001517">
    <property type="protein sequence ID" value="KRY05083.1"/>
    <property type="molecule type" value="Genomic_DNA"/>
</dbReference>
<protein>
    <submittedName>
        <fullName evidence="1">Uncharacterized protein</fullName>
    </submittedName>
</protein>
<dbReference type="Proteomes" id="UP000054783">
    <property type="component" value="Unassembled WGS sequence"/>
</dbReference>
<name>A0A0V0YYA0_9BILA</name>
<accession>A0A0V0YYA0</accession>
<evidence type="ECO:0000313" key="1">
    <source>
        <dbReference type="EMBL" id="KRY05083.1"/>
    </source>
</evidence>
<sequence>MVPPSMSEVSAQKSCQSETFMLRTRARDFHGMNIFGIIDLIDTKHVVV</sequence>
<keyword evidence="2" id="KW-1185">Reference proteome</keyword>